<keyword evidence="2" id="KW-0732">Signal</keyword>
<feature type="chain" id="PRO_5036857406" evidence="2">
    <location>
        <begin position="25"/>
        <end position="127"/>
    </location>
</feature>
<evidence type="ECO:0000313" key="3">
    <source>
        <dbReference type="Proteomes" id="UP000887566"/>
    </source>
</evidence>
<sequence length="127" mass="13233">MAAVDGRLVLRLLLLVILCVSLDGVSVSTESKSAAATGNASPSTQKVKQAAAKAHDSNSTESSTITANKRKPTTDIKEKSLLVSPSCNQITCNAKCRQVFGDMDPDFHGVGKCEGAPLACKCDIAPK</sequence>
<accession>A0A914USK8</accession>
<feature type="region of interest" description="Disordered" evidence="1">
    <location>
        <begin position="31"/>
        <end position="73"/>
    </location>
</feature>
<protein>
    <submittedName>
        <fullName evidence="4">Uncharacterized protein</fullName>
    </submittedName>
</protein>
<feature type="signal peptide" evidence="2">
    <location>
        <begin position="1"/>
        <end position="24"/>
    </location>
</feature>
<proteinExistence type="predicted"/>
<evidence type="ECO:0000313" key="4">
    <source>
        <dbReference type="WBParaSite" id="PSAMB.scaffold1226size34103.g11773.t1"/>
    </source>
</evidence>
<reference evidence="4" key="1">
    <citation type="submission" date="2022-11" db="UniProtKB">
        <authorList>
            <consortium name="WormBaseParasite"/>
        </authorList>
    </citation>
    <scope>IDENTIFICATION</scope>
</reference>
<evidence type="ECO:0000256" key="2">
    <source>
        <dbReference type="SAM" id="SignalP"/>
    </source>
</evidence>
<dbReference type="WBParaSite" id="PSAMB.scaffold1226size34103.g11773.t1">
    <property type="protein sequence ID" value="PSAMB.scaffold1226size34103.g11773.t1"/>
    <property type="gene ID" value="PSAMB.scaffold1226size34103.g11773"/>
</dbReference>
<dbReference type="AlphaFoldDB" id="A0A914USK8"/>
<evidence type="ECO:0000256" key="1">
    <source>
        <dbReference type="SAM" id="MobiDB-lite"/>
    </source>
</evidence>
<name>A0A914USK8_9BILA</name>
<organism evidence="3 4">
    <name type="scientific">Plectus sambesii</name>
    <dbReference type="NCBI Taxonomy" id="2011161"/>
    <lineage>
        <taxon>Eukaryota</taxon>
        <taxon>Metazoa</taxon>
        <taxon>Ecdysozoa</taxon>
        <taxon>Nematoda</taxon>
        <taxon>Chromadorea</taxon>
        <taxon>Plectida</taxon>
        <taxon>Plectina</taxon>
        <taxon>Plectoidea</taxon>
        <taxon>Plectidae</taxon>
        <taxon>Plectus</taxon>
    </lineage>
</organism>
<dbReference type="Proteomes" id="UP000887566">
    <property type="component" value="Unplaced"/>
</dbReference>
<feature type="compositionally biased region" description="Polar residues" evidence="1">
    <location>
        <begin position="31"/>
        <end position="47"/>
    </location>
</feature>
<keyword evidence="3" id="KW-1185">Reference proteome</keyword>